<comment type="caution">
    <text evidence="1">The sequence shown here is derived from an EMBL/GenBank/DDBJ whole genome shotgun (WGS) entry which is preliminary data.</text>
</comment>
<organism evidence="1 2">
    <name type="scientific">Trifolium medium</name>
    <dbReference type="NCBI Taxonomy" id="97028"/>
    <lineage>
        <taxon>Eukaryota</taxon>
        <taxon>Viridiplantae</taxon>
        <taxon>Streptophyta</taxon>
        <taxon>Embryophyta</taxon>
        <taxon>Tracheophyta</taxon>
        <taxon>Spermatophyta</taxon>
        <taxon>Magnoliopsida</taxon>
        <taxon>eudicotyledons</taxon>
        <taxon>Gunneridae</taxon>
        <taxon>Pentapetalae</taxon>
        <taxon>rosids</taxon>
        <taxon>fabids</taxon>
        <taxon>Fabales</taxon>
        <taxon>Fabaceae</taxon>
        <taxon>Papilionoideae</taxon>
        <taxon>50 kb inversion clade</taxon>
        <taxon>NPAAA clade</taxon>
        <taxon>Hologalegina</taxon>
        <taxon>IRL clade</taxon>
        <taxon>Trifolieae</taxon>
        <taxon>Trifolium</taxon>
    </lineage>
</organism>
<keyword evidence="2" id="KW-1185">Reference proteome</keyword>
<feature type="non-terminal residue" evidence="1">
    <location>
        <position position="51"/>
    </location>
</feature>
<dbReference type="AlphaFoldDB" id="A0A392TTZ3"/>
<evidence type="ECO:0000313" key="1">
    <source>
        <dbReference type="EMBL" id="MCI64532.1"/>
    </source>
</evidence>
<sequence length="51" mass="5467">MNLRVVQKSEPSCAATLVIGAMRHTSRRDAQLTETSSNLLTQLAQRAASPG</sequence>
<dbReference type="EMBL" id="LXQA010658111">
    <property type="protein sequence ID" value="MCI64532.1"/>
    <property type="molecule type" value="Genomic_DNA"/>
</dbReference>
<accession>A0A392TTZ3</accession>
<reference evidence="1 2" key="1">
    <citation type="journal article" date="2018" name="Front. Plant Sci.">
        <title>Red Clover (Trifolium pratense) and Zigzag Clover (T. medium) - A Picture of Genomic Similarities and Differences.</title>
        <authorList>
            <person name="Dluhosova J."/>
            <person name="Istvanek J."/>
            <person name="Nedelnik J."/>
            <person name="Repkova J."/>
        </authorList>
    </citation>
    <scope>NUCLEOTIDE SEQUENCE [LARGE SCALE GENOMIC DNA]</scope>
    <source>
        <strain evidence="2">cv. 10/8</strain>
        <tissue evidence="1">Leaf</tissue>
    </source>
</reference>
<proteinExistence type="predicted"/>
<name>A0A392TTZ3_9FABA</name>
<evidence type="ECO:0000313" key="2">
    <source>
        <dbReference type="Proteomes" id="UP000265520"/>
    </source>
</evidence>
<protein>
    <submittedName>
        <fullName evidence="1">Uncharacterized protein</fullName>
    </submittedName>
</protein>
<dbReference type="Proteomes" id="UP000265520">
    <property type="component" value="Unassembled WGS sequence"/>
</dbReference>